<dbReference type="Proteomes" id="UP001165083">
    <property type="component" value="Unassembled WGS sequence"/>
</dbReference>
<reference evidence="1" key="1">
    <citation type="submission" date="2023-04" db="EMBL/GenBank/DDBJ databases">
        <title>Phytophthora lilii NBRC 32176.</title>
        <authorList>
            <person name="Ichikawa N."/>
            <person name="Sato H."/>
            <person name="Tonouchi N."/>
        </authorList>
    </citation>
    <scope>NUCLEOTIDE SEQUENCE</scope>
    <source>
        <strain evidence="1">NBRC 32176</strain>
    </source>
</reference>
<protein>
    <submittedName>
        <fullName evidence="1">Unnamed protein product</fullName>
    </submittedName>
</protein>
<name>A0A9W6T893_9STRA</name>
<evidence type="ECO:0000313" key="2">
    <source>
        <dbReference type="Proteomes" id="UP001165083"/>
    </source>
</evidence>
<organism evidence="1 2">
    <name type="scientific">Phytophthora lilii</name>
    <dbReference type="NCBI Taxonomy" id="2077276"/>
    <lineage>
        <taxon>Eukaryota</taxon>
        <taxon>Sar</taxon>
        <taxon>Stramenopiles</taxon>
        <taxon>Oomycota</taxon>
        <taxon>Peronosporomycetes</taxon>
        <taxon>Peronosporales</taxon>
        <taxon>Peronosporaceae</taxon>
        <taxon>Phytophthora</taxon>
    </lineage>
</organism>
<gene>
    <name evidence="1" type="ORF">Plil01_000005900</name>
</gene>
<sequence length="100" mass="11179">MDVGRSIHSQICIRSSTSLPMSPSLSSISSYNKLLRSVASTLLTEAGHSFQHLHHVSSSEMRSIVHNLLVVRPPPDDGIDEEEEEELCRQIDKLLELELN</sequence>
<dbReference type="EMBL" id="BSXW01000001">
    <property type="protein sequence ID" value="GMF09126.1"/>
    <property type="molecule type" value="Genomic_DNA"/>
</dbReference>
<evidence type="ECO:0000313" key="1">
    <source>
        <dbReference type="EMBL" id="GMF09126.1"/>
    </source>
</evidence>
<keyword evidence="2" id="KW-1185">Reference proteome</keyword>
<dbReference type="AlphaFoldDB" id="A0A9W6T893"/>
<proteinExistence type="predicted"/>
<comment type="caution">
    <text evidence="1">The sequence shown here is derived from an EMBL/GenBank/DDBJ whole genome shotgun (WGS) entry which is preliminary data.</text>
</comment>
<accession>A0A9W6T893</accession>